<comment type="caution">
    <text evidence="2">The sequence shown here is derived from an EMBL/GenBank/DDBJ whole genome shotgun (WGS) entry which is preliminary data.</text>
</comment>
<keyword evidence="3" id="KW-1185">Reference proteome</keyword>
<sequence length="52" mass="5573">MTVAGCRWLDALMVVLAAETGAAVKVVVEVVVVVMVEVVLVTVMWEGDQRSI</sequence>
<dbReference type="AlphaFoldDB" id="A0A5B7HEN8"/>
<dbReference type="Proteomes" id="UP000324222">
    <property type="component" value="Unassembled WGS sequence"/>
</dbReference>
<evidence type="ECO:0000256" key="1">
    <source>
        <dbReference type="SAM" id="Phobius"/>
    </source>
</evidence>
<evidence type="ECO:0000313" key="2">
    <source>
        <dbReference type="EMBL" id="MPC67368.1"/>
    </source>
</evidence>
<accession>A0A5B7HEN8</accession>
<organism evidence="2 3">
    <name type="scientific">Portunus trituberculatus</name>
    <name type="common">Swimming crab</name>
    <name type="synonym">Neptunus trituberculatus</name>
    <dbReference type="NCBI Taxonomy" id="210409"/>
    <lineage>
        <taxon>Eukaryota</taxon>
        <taxon>Metazoa</taxon>
        <taxon>Ecdysozoa</taxon>
        <taxon>Arthropoda</taxon>
        <taxon>Crustacea</taxon>
        <taxon>Multicrustacea</taxon>
        <taxon>Malacostraca</taxon>
        <taxon>Eumalacostraca</taxon>
        <taxon>Eucarida</taxon>
        <taxon>Decapoda</taxon>
        <taxon>Pleocyemata</taxon>
        <taxon>Brachyura</taxon>
        <taxon>Eubrachyura</taxon>
        <taxon>Portunoidea</taxon>
        <taxon>Portunidae</taxon>
        <taxon>Portuninae</taxon>
        <taxon>Portunus</taxon>
    </lineage>
</organism>
<keyword evidence="1" id="KW-0472">Membrane</keyword>
<protein>
    <submittedName>
        <fullName evidence="2">Uncharacterized protein</fullName>
    </submittedName>
</protein>
<name>A0A5B7HEN8_PORTR</name>
<reference evidence="2 3" key="1">
    <citation type="submission" date="2019-05" db="EMBL/GenBank/DDBJ databases">
        <title>Another draft genome of Portunus trituberculatus and its Hox gene families provides insights of decapod evolution.</title>
        <authorList>
            <person name="Jeong J.-H."/>
            <person name="Song I."/>
            <person name="Kim S."/>
            <person name="Choi T."/>
            <person name="Kim D."/>
            <person name="Ryu S."/>
            <person name="Kim W."/>
        </authorList>
    </citation>
    <scope>NUCLEOTIDE SEQUENCE [LARGE SCALE GENOMIC DNA]</scope>
    <source>
        <tissue evidence="2">Muscle</tissue>
    </source>
</reference>
<proteinExistence type="predicted"/>
<dbReference type="EMBL" id="VSRR010026144">
    <property type="protein sequence ID" value="MPC67368.1"/>
    <property type="molecule type" value="Genomic_DNA"/>
</dbReference>
<gene>
    <name evidence="2" type="ORF">E2C01_061542</name>
</gene>
<keyword evidence="1" id="KW-1133">Transmembrane helix</keyword>
<feature type="transmembrane region" description="Helical" evidence="1">
    <location>
        <begin position="22"/>
        <end position="45"/>
    </location>
</feature>
<keyword evidence="1" id="KW-0812">Transmembrane</keyword>
<evidence type="ECO:0000313" key="3">
    <source>
        <dbReference type="Proteomes" id="UP000324222"/>
    </source>
</evidence>